<dbReference type="Proteomes" id="UP001215097">
    <property type="component" value="Chromosome"/>
</dbReference>
<protein>
    <submittedName>
        <fullName evidence="1">Uncharacterized protein</fullName>
    </submittedName>
</protein>
<dbReference type="RefSeq" id="WP_282215655.1">
    <property type="nucleotide sequence ID" value="NZ_BAAAUN010000001.1"/>
</dbReference>
<sequence length="53" mass="5980">MTTMLTPELTPAADDATDERSIVHIDPDFYVPSHGERGNSYVRAFRILFPKVT</sequence>
<evidence type="ECO:0000313" key="2">
    <source>
        <dbReference type="Proteomes" id="UP001215097"/>
    </source>
</evidence>
<proteinExistence type="predicted"/>
<organism evidence="1 2">
    <name type="scientific">Microbacterium luteolum</name>
    <name type="common">Aureobacterium luteolum</name>
    <dbReference type="NCBI Taxonomy" id="69367"/>
    <lineage>
        <taxon>Bacteria</taxon>
        <taxon>Bacillati</taxon>
        <taxon>Actinomycetota</taxon>
        <taxon>Actinomycetes</taxon>
        <taxon>Micrococcales</taxon>
        <taxon>Microbacteriaceae</taxon>
        <taxon>Microbacterium</taxon>
    </lineage>
</organism>
<name>A0ABY7XI90_MICLT</name>
<keyword evidence="2" id="KW-1185">Reference proteome</keyword>
<accession>A0ABY7XI90</accession>
<dbReference type="EMBL" id="CP078075">
    <property type="protein sequence ID" value="WDM41806.1"/>
    <property type="molecule type" value="Genomic_DNA"/>
</dbReference>
<gene>
    <name evidence="1" type="ORF">KV395_00345</name>
</gene>
<reference evidence="1 2" key="1">
    <citation type="submission" date="2021-06" db="EMBL/GenBank/DDBJ databases">
        <title>Genome-based taxonomic framework of Microbacterium strains isolated from marine environment, the description of four new species and reclassification of four preexisting species.</title>
        <authorList>
            <person name="Lee S.D."/>
            <person name="Kim S.-M."/>
            <person name="Byeon Y.-S."/>
            <person name="Yang H.L."/>
            <person name="Kim I.S."/>
        </authorList>
    </citation>
    <scope>NUCLEOTIDE SEQUENCE [LARGE SCALE GENOMIC DNA]</scope>
    <source>
        <strain evidence="1 2">KACC 14465</strain>
    </source>
</reference>
<evidence type="ECO:0000313" key="1">
    <source>
        <dbReference type="EMBL" id="WDM41806.1"/>
    </source>
</evidence>